<dbReference type="EMBL" id="MU863967">
    <property type="protein sequence ID" value="KAK4197217.1"/>
    <property type="molecule type" value="Genomic_DNA"/>
</dbReference>
<protein>
    <submittedName>
        <fullName evidence="2">Uncharacterized protein</fullName>
    </submittedName>
</protein>
<proteinExistence type="predicted"/>
<comment type="caution">
    <text evidence="2">The sequence shown here is derived from an EMBL/GenBank/DDBJ whole genome shotgun (WGS) entry which is preliminary data.</text>
</comment>
<name>A0AAN6XG85_9PEZI</name>
<evidence type="ECO:0000313" key="3">
    <source>
        <dbReference type="Proteomes" id="UP001303160"/>
    </source>
</evidence>
<reference evidence="2" key="1">
    <citation type="journal article" date="2023" name="Mol. Phylogenet. Evol.">
        <title>Genome-scale phylogeny and comparative genomics of the fungal order Sordariales.</title>
        <authorList>
            <person name="Hensen N."/>
            <person name="Bonometti L."/>
            <person name="Westerberg I."/>
            <person name="Brannstrom I.O."/>
            <person name="Guillou S."/>
            <person name="Cros-Aarteil S."/>
            <person name="Calhoun S."/>
            <person name="Haridas S."/>
            <person name="Kuo A."/>
            <person name="Mondo S."/>
            <person name="Pangilinan J."/>
            <person name="Riley R."/>
            <person name="LaButti K."/>
            <person name="Andreopoulos B."/>
            <person name="Lipzen A."/>
            <person name="Chen C."/>
            <person name="Yan M."/>
            <person name="Daum C."/>
            <person name="Ng V."/>
            <person name="Clum A."/>
            <person name="Steindorff A."/>
            <person name="Ohm R.A."/>
            <person name="Martin F."/>
            <person name="Silar P."/>
            <person name="Natvig D.O."/>
            <person name="Lalanne C."/>
            <person name="Gautier V."/>
            <person name="Ament-Velasquez S.L."/>
            <person name="Kruys A."/>
            <person name="Hutchinson M.I."/>
            <person name="Powell A.J."/>
            <person name="Barry K."/>
            <person name="Miller A.N."/>
            <person name="Grigoriev I.V."/>
            <person name="Debuchy R."/>
            <person name="Gladieux P."/>
            <person name="Hiltunen Thoren M."/>
            <person name="Johannesson H."/>
        </authorList>
    </citation>
    <scope>NUCLEOTIDE SEQUENCE</scope>
    <source>
        <strain evidence="2">CBS 315.58</strain>
    </source>
</reference>
<dbReference type="Proteomes" id="UP001303160">
    <property type="component" value="Unassembled WGS sequence"/>
</dbReference>
<feature type="compositionally biased region" description="Gly residues" evidence="1">
    <location>
        <begin position="1"/>
        <end position="10"/>
    </location>
</feature>
<evidence type="ECO:0000256" key="1">
    <source>
        <dbReference type="SAM" id="MobiDB-lite"/>
    </source>
</evidence>
<feature type="compositionally biased region" description="Polar residues" evidence="1">
    <location>
        <begin position="79"/>
        <end position="89"/>
    </location>
</feature>
<sequence length="424" mass="47689">MDNKGGGPSKGGASDKHFKAVPDVTPDKSNIVRSATTATLGFSSATSTTKVVKRQKPRARSDDEDNPDLARSPKRLRQNESSPLVSSQDNQLTNTQLFGIMEGLVACAPRFAGRKFELKEPGARLLKIICIGVVGIPVLFHLDVEKGTGSLYGFYATESCKQRVTETANSSMERHGLPRASSWTFEEYPHPNDVKDHGVVALANAVHIIAEMPLPATYDYSFWRLLLTLFHYAVSDYSGEVAFVDFLAGRYRLSLSGVVVPEGMSDSGDRGRRLEAHFWEAKRKSSEIKSTLLLLRSLHAKYTQTGPEHQEALHYTLEELEELEKCKRSFECRLFSRLEVTDHLGWRERMIADYEMGVSNARIRVDWLRCKVDWGAELLRRLEKAIEILEAKRESWEVLDQYLHGQAKIMFGKGPRLEEATNGL</sequence>
<feature type="compositionally biased region" description="Polar residues" evidence="1">
    <location>
        <begin position="27"/>
        <end position="50"/>
    </location>
</feature>
<organism evidence="2 3">
    <name type="scientific">Triangularia verruculosa</name>
    <dbReference type="NCBI Taxonomy" id="2587418"/>
    <lineage>
        <taxon>Eukaryota</taxon>
        <taxon>Fungi</taxon>
        <taxon>Dikarya</taxon>
        <taxon>Ascomycota</taxon>
        <taxon>Pezizomycotina</taxon>
        <taxon>Sordariomycetes</taxon>
        <taxon>Sordariomycetidae</taxon>
        <taxon>Sordariales</taxon>
        <taxon>Podosporaceae</taxon>
        <taxon>Triangularia</taxon>
    </lineage>
</organism>
<accession>A0AAN6XG85</accession>
<gene>
    <name evidence="2" type="ORF">QBC40DRAFT_334077</name>
</gene>
<dbReference type="AlphaFoldDB" id="A0AAN6XG85"/>
<feature type="region of interest" description="Disordered" evidence="1">
    <location>
        <begin position="1"/>
        <end position="89"/>
    </location>
</feature>
<reference evidence="2" key="2">
    <citation type="submission" date="2023-05" db="EMBL/GenBank/DDBJ databases">
        <authorList>
            <consortium name="Lawrence Berkeley National Laboratory"/>
            <person name="Steindorff A."/>
            <person name="Hensen N."/>
            <person name="Bonometti L."/>
            <person name="Westerberg I."/>
            <person name="Brannstrom I.O."/>
            <person name="Guillou S."/>
            <person name="Cros-Aarteil S."/>
            <person name="Calhoun S."/>
            <person name="Haridas S."/>
            <person name="Kuo A."/>
            <person name="Mondo S."/>
            <person name="Pangilinan J."/>
            <person name="Riley R."/>
            <person name="Labutti K."/>
            <person name="Andreopoulos B."/>
            <person name="Lipzen A."/>
            <person name="Chen C."/>
            <person name="Yanf M."/>
            <person name="Daum C."/>
            <person name="Ng V."/>
            <person name="Clum A."/>
            <person name="Ohm R."/>
            <person name="Martin F."/>
            <person name="Silar P."/>
            <person name="Natvig D."/>
            <person name="Lalanne C."/>
            <person name="Gautier V."/>
            <person name="Ament-Velasquez S.L."/>
            <person name="Kruys A."/>
            <person name="Hutchinson M.I."/>
            <person name="Powell A.J."/>
            <person name="Barry K."/>
            <person name="Miller A.N."/>
            <person name="Grigoriev I.V."/>
            <person name="Debuchy R."/>
            <person name="Gladieux P."/>
            <person name="Thoren M.H."/>
            <person name="Johannesson H."/>
        </authorList>
    </citation>
    <scope>NUCLEOTIDE SEQUENCE</scope>
    <source>
        <strain evidence="2">CBS 315.58</strain>
    </source>
</reference>
<evidence type="ECO:0000313" key="2">
    <source>
        <dbReference type="EMBL" id="KAK4197217.1"/>
    </source>
</evidence>
<keyword evidence="3" id="KW-1185">Reference proteome</keyword>